<proteinExistence type="predicted"/>
<evidence type="ECO:0000259" key="1">
    <source>
        <dbReference type="PROSITE" id="PS50191"/>
    </source>
</evidence>
<dbReference type="InterPro" id="IPR001251">
    <property type="entry name" value="CRAL-TRIO_dom"/>
</dbReference>
<reference evidence="2" key="1">
    <citation type="journal article" date="2020" name="Nature">
        <title>Giant virus diversity and host interactions through global metagenomics.</title>
        <authorList>
            <person name="Schulz F."/>
            <person name="Roux S."/>
            <person name="Paez-Espino D."/>
            <person name="Jungbluth S."/>
            <person name="Walsh D.A."/>
            <person name="Denef V.J."/>
            <person name="McMahon K.D."/>
            <person name="Konstantinidis K.T."/>
            <person name="Eloe-Fadrosh E.A."/>
            <person name="Kyrpides N.C."/>
            <person name="Woyke T."/>
        </authorList>
    </citation>
    <scope>NUCLEOTIDE SEQUENCE</scope>
    <source>
        <strain evidence="2">GVMAG-S-ERX556049-19</strain>
    </source>
</reference>
<sequence>MNNNILEKLEKIKRNDKKTFQNISLNEEQLKFLLDQSFLVKKNKIIAKYKIIKNFANSNNYNDIIENLLVKIRFLITKYDNFEMHIDLEGYTLTSHERIKNIYGLLFRSCESDNILFSEKLIKLHVYNCPVFIRSLSSFFAPFINKTANEKIFLFNKIDSEKMLLEITT</sequence>
<accession>A0A6C0FDE9</accession>
<dbReference type="InterPro" id="IPR036865">
    <property type="entry name" value="CRAL-TRIO_dom_sf"/>
</dbReference>
<dbReference type="SUPFAM" id="SSF52087">
    <property type="entry name" value="CRAL/TRIO domain"/>
    <property type="match status" value="1"/>
</dbReference>
<organism evidence="2">
    <name type="scientific">viral metagenome</name>
    <dbReference type="NCBI Taxonomy" id="1070528"/>
    <lineage>
        <taxon>unclassified sequences</taxon>
        <taxon>metagenomes</taxon>
        <taxon>organismal metagenomes</taxon>
    </lineage>
</organism>
<evidence type="ECO:0000313" key="2">
    <source>
        <dbReference type="EMBL" id="QHT37920.1"/>
    </source>
</evidence>
<dbReference type="Pfam" id="PF00650">
    <property type="entry name" value="CRAL_TRIO"/>
    <property type="match status" value="1"/>
</dbReference>
<dbReference type="EMBL" id="MN738822">
    <property type="protein sequence ID" value="QHT37920.1"/>
    <property type="molecule type" value="Genomic_DNA"/>
</dbReference>
<dbReference type="AlphaFoldDB" id="A0A6C0FDE9"/>
<dbReference type="PROSITE" id="PS50191">
    <property type="entry name" value="CRAL_TRIO"/>
    <property type="match status" value="1"/>
</dbReference>
<feature type="domain" description="CRAL-TRIO" evidence="1">
    <location>
        <begin position="86"/>
        <end position="169"/>
    </location>
</feature>
<dbReference type="Gene3D" id="3.40.525.10">
    <property type="entry name" value="CRAL-TRIO lipid binding domain"/>
    <property type="match status" value="1"/>
</dbReference>
<protein>
    <recommendedName>
        <fullName evidence="1">CRAL-TRIO domain-containing protein</fullName>
    </recommendedName>
</protein>
<name>A0A6C0FDE9_9ZZZZ</name>